<dbReference type="GO" id="GO:0005886">
    <property type="term" value="C:plasma membrane"/>
    <property type="evidence" value="ECO:0007669"/>
    <property type="project" value="UniProtKB-SubCell"/>
</dbReference>
<comment type="caution">
    <text evidence="9">The sequence shown here is derived from an EMBL/GenBank/DDBJ whole genome shotgun (WGS) entry which is preliminary data.</text>
</comment>
<feature type="domain" description="MacB-like periplasmic core" evidence="8">
    <location>
        <begin position="19"/>
        <end position="218"/>
    </location>
</feature>
<accession>A0A7X5UCU0</accession>
<keyword evidence="3 6" id="KW-0812">Transmembrane</keyword>
<keyword evidence="2" id="KW-1003">Cell membrane</keyword>
<evidence type="ECO:0000256" key="4">
    <source>
        <dbReference type="ARBA" id="ARBA00022989"/>
    </source>
</evidence>
<feature type="transmembrane region" description="Helical" evidence="6">
    <location>
        <begin position="363"/>
        <end position="384"/>
    </location>
</feature>
<evidence type="ECO:0000256" key="2">
    <source>
        <dbReference type="ARBA" id="ARBA00022475"/>
    </source>
</evidence>
<feature type="transmembrane region" description="Helical" evidence="6">
    <location>
        <begin position="396"/>
        <end position="418"/>
    </location>
</feature>
<name>A0A7X5UCU0_9GAMM</name>
<protein>
    <submittedName>
        <fullName evidence="9">FtsX-like permease family protein</fullName>
    </submittedName>
</protein>
<evidence type="ECO:0000313" key="10">
    <source>
        <dbReference type="Proteomes" id="UP000490980"/>
    </source>
</evidence>
<dbReference type="PANTHER" id="PTHR30572">
    <property type="entry name" value="MEMBRANE COMPONENT OF TRANSPORTER-RELATED"/>
    <property type="match status" value="1"/>
</dbReference>
<evidence type="ECO:0000256" key="1">
    <source>
        <dbReference type="ARBA" id="ARBA00004651"/>
    </source>
</evidence>
<evidence type="ECO:0000256" key="5">
    <source>
        <dbReference type="ARBA" id="ARBA00023136"/>
    </source>
</evidence>
<dbReference type="PANTHER" id="PTHR30572:SF18">
    <property type="entry name" value="ABC-TYPE MACROLIDE FAMILY EXPORT SYSTEM PERMEASE COMPONENT 2"/>
    <property type="match status" value="1"/>
</dbReference>
<organism evidence="9 10">
    <name type="scientific">Luteibacter anthropi</name>
    <dbReference type="NCBI Taxonomy" id="564369"/>
    <lineage>
        <taxon>Bacteria</taxon>
        <taxon>Pseudomonadati</taxon>
        <taxon>Pseudomonadota</taxon>
        <taxon>Gammaproteobacteria</taxon>
        <taxon>Lysobacterales</taxon>
        <taxon>Rhodanobacteraceae</taxon>
        <taxon>Luteibacter</taxon>
    </lineage>
</organism>
<gene>
    <name evidence="9" type="ORF">HBF25_16365</name>
</gene>
<dbReference type="Pfam" id="PF02687">
    <property type="entry name" value="FtsX"/>
    <property type="match status" value="1"/>
</dbReference>
<dbReference type="AlphaFoldDB" id="A0A7X5UCU0"/>
<feature type="transmembrane region" description="Helical" evidence="6">
    <location>
        <begin position="312"/>
        <end position="331"/>
    </location>
</feature>
<dbReference type="Proteomes" id="UP000490980">
    <property type="component" value="Unassembled WGS sequence"/>
</dbReference>
<feature type="transmembrane region" description="Helical" evidence="6">
    <location>
        <begin position="21"/>
        <end position="43"/>
    </location>
</feature>
<evidence type="ECO:0000256" key="6">
    <source>
        <dbReference type="SAM" id="Phobius"/>
    </source>
</evidence>
<dbReference type="EMBL" id="JAARLZ010000009">
    <property type="protein sequence ID" value="NII07959.1"/>
    <property type="molecule type" value="Genomic_DNA"/>
</dbReference>
<sequence length="435" mass="48404">MLGYFDIALRSLRRNLVLTGLMVIAIALGIGAAMTTLTTFYVLSGDPIPAKSHRLFYPQLDPATMQGFKQDGEPAAQMTRYDAQALLRDKRADRQAAMSGGTINILPDGHATKSLRVQARYTSADFFAMFDAPMLAGRSWNADDDQAHARVAVIGRDLSEKLFGGSESIGRTFRTPQGMFRVVGVLDEWSLNPRFYDLGDRRFSGTEQVFLPLSTSIDLRLDTEGTMDCWGTATKDAEGKRAMSAPCAWLQYWVELDAPEKVAGYRQYLDDYAVQQHQAGRYERPANTRLRNVMQWLDYNHVVPSDVRIQTWLAFGFLLVCLVNTAALLMAKFTRRATEIGIHRALGATRIEIFKQCLAEASFIGIAGGVLGIAFATVGLWLVRQQPDDYARLAQFSLPMLVLTFVLSQIASLLAGLLPAWRMTQVEPALQMKVQ</sequence>
<evidence type="ECO:0000256" key="3">
    <source>
        <dbReference type="ARBA" id="ARBA00022692"/>
    </source>
</evidence>
<evidence type="ECO:0000259" key="7">
    <source>
        <dbReference type="Pfam" id="PF02687"/>
    </source>
</evidence>
<dbReference type="InterPro" id="IPR050250">
    <property type="entry name" value="Macrolide_Exporter_MacB"/>
</dbReference>
<comment type="subcellular location">
    <subcellularLocation>
        <location evidence="1">Cell membrane</location>
        <topology evidence="1">Multi-pass membrane protein</topology>
    </subcellularLocation>
</comment>
<keyword evidence="10" id="KW-1185">Reference proteome</keyword>
<keyword evidence="5 6" id="KW-0472">Membrane</keyword>
<feature type="domain" description="ABC3 transporter permease C-terminal" evidence="7">
    <location>
        <begin position="314"/>
        <end position="428"/>
    </location>
</feature>
<proteinExistence type="predicted"/>
<dbReference type="Pfam" id="PF12704">
    <property type="entry name" value="MacB_PCD"/>
    <property type="match status" value="1"/>
</dbReference>
<keyword evidence="4 6" id="KW-1133">Transmembrane helix</keyword>
<dbReference type="InterPro" id="IPR025857">
    <property type="entry name" value="MacB_PCD"/>
</dbReference>
<reference evidence="9 10" key="1">
    <citation type="submission" date="2020-03" db="EMBL/GenBank/DDBJ databases">
        <authorList>
            <person name="Lai Q."/>
        </authorList>
    </citation>
    <scope>NUCLEOTIDE SEQUENCE [LARGE SCALE GENOMIC DNA]</scope>
    <source>
        <strain evidence="9 10">CCUG 25036</strain>
    </source>
</reference>
<evidence type="ECO:0000313" key="9">
    <source>
        <dbReference type="EMBL" id="NII07959.1"/>
    </source>
</evidence>
<evidence type="ECO:0000259" key="8">
    <source>
        <dbReference type="Pfam" id="PF12704"/>
    </source>
</evidence>
<dbReference type="GO" id="GO:0022857">
    <property type="term" value="F:transmembrane transporter activity"/>
    <property type="evidence" value="ECO:0007669"/>
    <property type="project" value="TreeGrafter"/>
</dbReference>
<dbReference type="InterPro" id="IPR003838">
    <property type="entry name" value="ABC3_permease_C"/>
</dbReference>